<dbReference type="Pfam" id="PF00651">
    <property type="entry name" value="BTB"/>
    <property type="match status" value="1"/>
</dbReference>
<dbReference type="SUPFAM" id="SSF54695">
    <property type="entry name" value="POZ domain"/>
    <property type="match status" value="1"/>
</dbReference>
<gene>
    <name evidence="2" type="ORF">PENANT_c056G09705</name>
</gene>
<dbReference type="OrthoDB" id="194443at2759"/>
<evidence type="ECO:0000313" key="3">
    <source>
        <dbReference type="Proteomes" id="UP000191672"/>
    </source>
</evidence>
<proteinExistence type="predicted"/>
<accession>A0A1V6PQM5</accession>
<dbReference type="InterPro" id="IPR000210">
    <property type="entry name" value="BTB/POZ_dom"/>
</dbReference>
<keyword evidence="3" id="KW-1185">Reference proteome</keyword>
<protein>
    <recommendedName>
        <fullName evidence="1">BTB domain-containing protein</fullName>
    </recommendedName>
</protein>
<feature type="domain" description="BTB" evidence="1">
    <location>
        <begin position="23"/>
        <end position="96"/>
    </location>
</feature>
<dbReference type="Gene3D" id="3.30.710.10">
    <property type="entry name" value="Potassium Channel Kv1.1, Chain A"/>
    <property type="match status" value="1"/>
</dbReference>
<dbReference type="AlphaFoldDB" id="A0A1V6PQM5"/>
<sequence>MTELSRKSAKEFATTILPLYCGPHVRIRIDFSDQEYTVSKGLLCAESSYFSAILEKHCPGSQQQTATLDRVEGIVSGQSVEALIQWLYLRMVIFDIEDPGDQISAAIELVRLADMCNVSGLEPQMARYIKKILIANPNPQSNHFWRHVDTNTYCLTSQHIAAASLLPQKHPVRRILAAASVEGYLRDQNHKFAEETQEYPSFGADLLWEVGMALDEIKSTSKVAFKDPISGQRAEIKAGREM</sequence>
<dbReference type="EMBL" id="MDYN01000056">
    <property type="protein sequence ID" value="OQD79253.1"/>
    <property type="molecule type" value="Genomic_DNA"/>
</dbReference>
<dbReference type="Proteomes" id="UP000191672">
    <property type="component" value="Unassembled WGS sequence"/>
</dbReference>
<dbReference type="SMART" id="SM00225">
    <property type="entry name" value="BTB"/>
    <property type="match status" value="1"/>
</dbReference>
<name>A0A1V6PQM5_9EURO</name>
<dbReference type="InterPro" id="IPR011333">
    <property type="entry name" value="SKP1/BTB/POZ_sf"/>
</dbReference>
<reference evidence="3" key="1">
    <citation type="journal article" date="2017" name="Nat. Microbiol.">
        <title>Global analysis of biosynthetic gene clusters reveals vast potential of secondary metabolite production in Penicillium species.</title>
        <authorList>
            <person name="Nielsen J.C."/>
            <person name="Grijseels S."/>
            <person name="Prigent S."/>
            <person name="Ji B."/>
            <person name="Dainat J."/>
            <person name="Nielsen K.F."/>
            <person name="Frisvad J.C."/>
            <person name="Workman M."/>
            <person name="Nielsen J."/>
        </authorList>
    </citation>
    <scope>NUCLEOTIDE SEQUENCE [LARGE SCALE GENOMIC DNA]</scope>
    <source>
        <strain evidence="3">IBT 31811</strain>
    </source>
</reference>
<evidence type="ECO:0000313" key="2">
    <source>
        <dbReference type="EMBL" id="OQD79253.1"/>
    </source>
</evidence>
<evidence type="ECO:0000259" key="1">
    <source>
        <dbReference type="PROSITE" id="PS50097"/>
    </source>
</evidence>
<dbReference type="STRING" id="416450.A0A1V6PQM5"/>
<dbReference type="PROSITE" id="PS50097">
    <property type="entry name" value="BTB"/>
    <property type="match status" value="1"/>
</dbReference>
<comment type="caution">
    <text evidence="2">The sequence shown here is derived from an EMBL/GenBank/DDBJ whole genome shotgun (WGS) entry which is preliminary data.</text>
</comment>
<organism evidence="2 3">
    <name type="scientific">Penicillium antarcticum</name>
    <dbReference type="NCBI Taxonomy" id="416450"/>
    <lineage>
        <taxon>Eukaryota</taxon>
        <taxon>Fungi</taxon>
        <taxon>Dikarya</taxon>
        <taxon>Ascomycota</taxon>
        <taxon>Pezizomycotina</taxon>
        <taxon>Eurotiomycetes</taxon>
        <taxon>Eurotiomycetidae</taxon>
        <taxon>Eurotiales</taxon>
        <taxon>Aspergillaceae</taxon>
        <taxon>Penicillium</taxon>
    </lineage>
</organism>